<dbReference type="InterPro" id="IPR004827">
    <property type="entry name" value="bZIP"/>
</dbReference>
<evidence type="ECO:0000256" key="3">
    <source>
        <dbReference type="ARBA" id="ARBA00023125"/>
    </source>
</evidence>
<protein>
    <recommendedName>
        <fullName evidence="7">BZIP domain-containing protein</fullName>
    </recommendedName>
</protein>
<gene>
    <name evidence="8" type="ORF">WJX84_008236</name>
</gene>
<feature type="region of interest" description="Disordered" evidence="6">
    <location>
        <begin position="249"/>
        <end position="298"/>
    </location>
</feature>
<dbReference type="InterPro" id="IPR044521">
    <property type="entry name" value="AtbZIP8/43"/>
</dbReference>
<feature type="compositionally biased region" description="Basic and acidic residues" evidence="6">
    <location>
        <begin position="280"/>
        <end position="298"/>
    </location>
</feature>
<keyword evidence="5" id="KW-0539">Nucleus</keyword>
<dbReference type="GO" id="GO:0003700">
    <property type="term" value="F:DNA-binding transcription factor activity"/>
    <property type="evidence" value="ECO:0007669"/>
    <property type="project" value="InterPro"/>
</dbReference>
<dbReference type="CDD" id="cd14702">
    <property type="entry name" value="bZIP_plant_GBF1"/>
    <property type="match status" value="1"/>
</dbReference>
<dbReference type="InterPro" id="IPR046347">
    <property type="entry name" value="bZIP_sf"/>
</dbReference>
<feature type="region of interest" description="Disordered" evidence="6">
    <location>
        <begin position="108"/>
        <end position="129"/>
    </location>
</feature>
<dbReference type="GO" id="GO:0003677">
    <property type="term" value="F:DNA binding"/>
    <property type="evidence" value="ECO:0007669"/>
    <property type="project" value="UniProtKB-KW"/>
</dbReference>
<name>A0AAW1T7L8_9CHLO</name>
<dbReference type="EMBL" id="JALJOV010000291">
    <property type="protein sequence ID" value="KAK9865027.1"/>
    <property type="molecule type" value="Genomic_DNA"/>
</dbReference>
<dbReference type="PROSITE" id="PS50217">
    <property type="entry name" value="BZIP"/>
    <property type="match status" value="1"/>
</dbReference>
<reference evidence="8 9" key="1">
    <citation type="journal article" date="2024" name="Nat. Commun.">
        <title>Phylogenomics reveals the evolutionary origins of lichenization in chlorophyte algae.</title>
        <authorList>
            <person name="Puginier C."/>
            <person name="Libourel C."/>
            <person name="Otte J."/>
            <person name="Skaloud P."/>
            <person name="Haon M."/>
            <person name="Grisel S."/>
            <person name="Petersen M."/>
            <person name="Berrin J.G."/>
            <person name="Delaux P.M."/>
            <person name="Dal Grande F."/>
            <person name="Keller J."/>
        </authorList>
    </citation>
    <scope>NUCLEOTIDE SEQUENCE [LARGE SCALE GENOMIC DNA]</scope>
    <source>
        <strain evidence="8 9">SAG 2523</strain>
    </source>
</reference>
<evidence type="ECO:0000256" key="5">
    <source>
        <dbReference type="ARBA" id="ARBA00023242"/>
    </source>
</evidence>
<organism evidence="8 9">
    <name type="scientific">Apatococcus fuscideae</name>
    <dbReference type="NCBI Taxonomy" id="2026836"/>
    <lineage>
        <taxon>Eukaryota</taxon>
        <taxon>Viridiplantae</taxon>
        <taxon>Chlorophyta</taxon>
        <taxon>core chlorophytes</taxon>
        <taxon>Trebouxiophyceae</taxon>
        <taxon>Chlorellales</taxon>
        <taxon>Chlorellaceae</taxon>
        <taxon>Apatococcus</taxon>
    </lineage>
</organism>
<dbReference type="Proteomes" id="UP001485043">
    <property type="component" value="Unassembled WGS sequence"/>
</dbReference>
<comment type="caution">
    <text evidence="8">The sequence shown here is derived from an EMBL/GenBank/DDBJ whole genome shotgun (WGS) entry which is preliminary data.</text>
</comment>
<proteinExistence type="predicted"/>
<feature type="domain" description="BZIP" evidence="7">
    <location>
        <begin position="271"/>
        <end position="327"/>
    </location>
</feature>
<keyword evidence="3" id="KW-0238">DNA-binding</keyword>
<comment type="subcellular location">
    <subcellularLocation>
        <location evidence="1">Nucleus</location>
    </subcellularLocation>
</comment>
<evidence type="ECO:0000259" key="7">
    <source>
        <dbReference type="PROSITE" id="PS50217"/>
    </source>
</evidence>
<dbReference type="SMART" id="SM00338">
    <property type="entry name" value="BRLZ"/>
    <property type="match status" value="1"/>
</dbReference>
<dbReference type="GO" id="GO:0005634">
    <property type="term" value="C:nucleus"/>
    <property type="evidence" value="ECO:0007669"/>
    <property type="project" value="UniProtKB-SubCell"/>
</dbReference>
<evidence type="ECO:0000256" key="4">
    <source>
        <dbReference type="ARBA" id="ARBA00023163"/>
    </source>
</evidence>
<dbReference type="Pfam" id="PF00170">
    <property type="entry name" value="bZIP_1"/>
    <property type="match status" value="1"/>
</dbReference>
<dbReference type="SUPFAM" id="SSF57959">
    <property type="entry name" value="Leucine zipper domain"/>
    <property type="match status" value="1"/>
</dbReference>
<dbReference type="InterPro" id="IPR045314">
    <property type="entry name" value="bZIP_plant_GBF1"/>
</dbReference>
<accession>A0AAW1T7L8</accession>
<dbReference type="PROSITE" id="PS00036">
    <property type="entry name" value="BZIP_BASIC"/>
    <property type="match status" value="1"/>
</dbReference>
<evidence type="ECO:0000256" key="2">
    <source>
        <dbReference type="ARBA" id="ARBA00023015"/>
    </source>
</evidence>
<evidence type="ECO:0000256" key="6">
    <source>
        <dbReference type="SAM" id="MobiDB-lite"/>
    </source>
</evidence>
<evidence type="ECO:0000313" key="9">
    <source>
        <dbReference type="Proteomes" id="UP001485043"/>
    </source>
</evidence>
<evidence type="ECO:0000256" key="1">
    <source>
        <dbReference type="ARBA" id="ARBA00004123"/>
    </source>
</evidence>
<dbReference type="AlphaFoldDB" id="A0AAW1T7L8"/>
<keyword evidence="4" id="KW-0804">Transcription</keyword>
<dbReference type="Gene3D" id="1.20.5.170">
    <property type="match status" value="1"/>
</dbReference>
<dbReference type="PANTHER" id="PTHR46324">
    <property type="entry name" value="BASIC LEUCINE ZIPPER 43-RELATED"/>
    <property type="match status" value="1"/>
</dbReference>
<evidence type="ECO:0000313" key="8">
    <source>
        <dbReference type="EMBL" id="KAK9865027.1"/>
    </source>
</evidence>
<dbReference type="PANTHER" id="PTHR46324:SF7">
    <property type="entry name" value="BASIC LEUCINE-ZIPPER 75"/>
    <property type="match status" value="1"/>
</dbReference>
<sequence>MQVHSADLAGGAGVGKLLQVPSGCWQSSNSSLASDSYTGSLHVPTQAGLQGMQQPPFHQPVVQQLMVPAPPQPSSQNPEAGVMDLSSLNAFSERNAFNGFNTAEYDRSDWAPRPACTSGHQGGQMSAQASVGPFSKHLLRPAEYRQDSLLSENIASNPKQNSLISHQSSYDLWRSQCYPTEPRDPPSVQFASSMPLCTSVSELMDPRGGKLAAASLEPDGLGSIPITEGRQKNSSLGLGSSLSGLLGSALDTLDGPSGPRSTDEDLLADGDGRRAKRRLSNRDSARRTRQRKLEETKDLQQQVDQLKAENIRLSQQVTDLTKANEALVSSIPHIGEQNRETAAENRLLREEISRLHTQLPAEKSSSCSSEQRTANMAICCWIEDSLLFSRSAGAPERAEAVSDRRDSRSAASSMPIRWTDSLSLRPIEATAAFRFSTFASSLTSR</sequence>
<keyword evidence="2" id="KW-0805">Transcription regulation</keyword>
<keyword evidence="9" id="KW-1185">Reference proteome</keyword>